<evidence type="ECO:0000256" key="1">
    <source>
        <dbReference type="SAM" id="SignalP"/>
    </source>
</evidence>
<protein>
    <submittedName>
        <fullName evidence="2">Uncharacterized protein</fullName>
    </submittedName>
</protein>
<proteinExistence type="predicted"/>
<dbReference type="AlphaFoldDB" id="A0A6P1VXQ7"/>
<feature type="chain" id="PRO_5027118435" evidence="1">
    <location>
        <begin position="25"/>
        <end position="61"/>
    </location>
</feature>
<sequence length="61" mass="6860">MKTNRWKMAILAWTAMFSFSTLLPYSFSQVSFTASCADFAANVHFATVRDFPSISVSEPVF</sequence>
<feature type="signal peptide" evidence="1">
    <location>
        <begin position="1"/>
        <end position="24"/>
    </location>
</feature>
<organism evidence="2 3">
    <name type="scientific">Spirosoma endbachense</name>
    <dbReference type="NCBI Taxonomy" id="2666025"/>
    <lineage>
        <taxon>Bacteria</taxon>
        <taxon>Pseudomonadati</taxon>
        <taxon>Bacteroidota</taxon>
        <taxon>Cytophagia</taxon>
        <taxon>Cytophagales</taxon>
        <taxon>Cytophagaceae</taxon>
        <taxon>Spirosoma</taxon>
    </lineage>
</organism>
<keyword evidence="3" id="KW-1185">Reference proteome</keyword>
<gene>
    <name evidence="2" type="ORF">GJR95_24525</name>
</gene>
<name>A0A6P1VXQ7_9BACT</name>
<dbReference type="EMBL" id="CP045997">
    <property type="protein sequence ID" value="QHV97981.1"/>
    <property type="molecule type" value="Genomic_DNA"/>
</dbReference>
<dbReference type="KEGG" id="senf:GJR95_24525"/>
<accession>A0A6P1VXQ7</accession>
<dbReference type="Proteomes" id="UP000464577">
    <property type="component" value="Chromosome"/>
</dbReference>
<evidence type="ECO:0000313" key="3">
    <source>
        <dbReference type="Proteomes" id="UP000464577"/>
    </source>
</evidence>
<keyword evidence="1" id="KW-0732">Signal</keyword>
<reference evidence="2 3" key="1">
    <citation type="submission" date="2019-11" db="EMBL/GenBank/DDBJ databases">
        <title>Spirosoma endbachense sp. nov., isolated from a natural salt meadow.</title>
        <authorList>
            <person name="Rojas J."/>
            <person name="Ambika Manirajan B."/>
            <person name="Ratering S."/>
            <person name="Suarez C."/>
            <person name="Geissler-Plaum R."/>
            <person name="Schnell S."/>
        </authorList>
    </citation>
    <scope>NUCLEOTIDE SEQUENCE [LARGE SCALE GENOMIC DNA]</scope>
    <source>
        <strain evidence="2 3">I-24</strain>
    </source>
</reference>
<dbReference type="RefSeq" id="WP_162388401.1">
    <property type="nucleotide sequence ID" value="NZ_CP045997.1"/>
</dbReference>
<evidence type="ECO:0000313" key="2">
    <source>
        <dbReference type="EMBL" id="QHV97981.1"/>
    </source>
</evidence>